<feature type="domain" description="Ketopantoate reductase C-terminal" evidence="2">
    <location>
        <begin position="188"/>
        <end position="324"/>
    </location>
</feature>
<comment type="caution">
    <text evidence="3">The sequence shown here is derived from an EMBL/GenBank/DDBJ whole genome shotgun (WGS) entry which is preliminary data.</text>
</comment>
<evidence type="ECO:0000313" key="3">
    <source>
        <dbReference type="EMBL" id="TNM51703.1"/>
    </source>
</evidence>
<evidence type="ECO:0000259" key="1">
    <source>
        <dbReference type="Pfam" id="PF02558"/>
    </source>
</evidence>
<dbReference type="GO" id="GO:0005737">
    <property type="term" value="C:cytoplasm"/>
    <property type="evidence" value="ECO:0007669"/>
    <property type="project" value="TreeGrafter"/>
</dbReference>
<feature type="domain" description="Ketopantoate reductase N-terminal" evidence="1">
    <location>
        <begin position="13"/>
        <end position="159"/>
    </location>
</feature>
<dbReference type="PANTHER" id="PTHR21708:SF26">
    <property type="entry name" value="2-DEHYDROPANTOATE 2-REDUCTASE"/>
    <property type="match status" value="1"/>
</dbReference>
<dbReference type="InterPro" id="IPR036291">
    <property type="entry name" value="NAD(P)-bd_dom_sf"/>
</dbReference>
<dbReference type="InterPro" id="IPR008927">
    <property type="entry name" value="6-PGluconate_DH-like_C_sf"/>
</dbReference>
<dbReference type="Pfam" id="PF02558">
    <property type="entry name" value="ApbA"/>
    <property type="match status" value="1"/>
</dbReference>
<dbReference type="AlphaFoldDB" id="A0A5C4WV03"/>
<sequence>MTTPPSLAKAVYTVVGGGAIGGTLAAHLSAGGHPVQIVDTDATHVAAIRQNGLKIDSPDGTLETRVPAFTPDDAPDEVGPVMLAVKSQATEAAMGWIAPRLRADGYVASMQNGLNEAKIADCVGRDRTVIAFVDLFADLVEPGVVKDGGIGTIAVGEFAGGTSNRVHDLADALSHWGTPIVSDNVSGFLWSKLAFGAMLTASSFIDKDMSTVISENRTPMLELAREVFAISDALGLRLEGFDAFAPDDYRKTTPASTVDEAFDSLCGWLAGQTKTRSGIWRDINVRRRPTEVPAHYKPVLRIAEAHGISAQKLQTMVDVIRELEREDAVMGDHLLERIA</sequence>
<dbReference type="InterPro" id="IPR013332">
    <property type="entry name" value="KPR_N"/>
</dbReference>
<dbReference type="SUPFAM" id="SSF48179">
    <property type="entry name" value="6-phosphogluconate dehydrogenase C-terminal domain-like"/>
    <property type="match status" value="1"/>
</dbReference>
<dbReference type="Pfam" id="PF08546">
    <property type="entry name" value="ApbA_C"/>
    <property type="match status" value="1"/>
</dbReference>
<evidence type="ECO:0000313" key="4">
    <source>
        <dbReference type="Proteomes" id="UP000314223"/>
    </source>
</evidence>
<dbReference type="Proteomes" id="UP000314223">
    <property type="component" value="Unassembled WGS sequence"/>
</dbReference>
<organism evidence="3 4">
    <name type="scientific">Brevibacterium sediminis</name>
    <dbReference type="NCBI Taxonomy" id="1857024"/>
    <lineage>
        <taxon>Bacteria</taxon>
        <taxon>Bacillati</taxon>
        <taxon>Actinomycetota</taxon>
        <taxon>Actinomycetes</taxon>
        <taxon>Micrococcales</taxon>
        <taxon>Brevibacteriaceae</taxon>
        <taxon>Brevibacterium</taxon>
    </lineage>
</organism>
<evidence type="ECO:0000259" key="2">
    <source>
        <dbReference type="Pfam" id="PF08546"/>
    </source>
</evidence>
<dbReference type="InterPro" id="IPR051402">
    <property type="entry name" value="KPR-Related"/>
</dbReference>
<dbReference type="SUPFAM" id="SSF51735">
    <property type="entry name" value="NAD(P)-binding Rossmann-fold domains"/>
    <property type="match status" value="1"/>
</dbReference>
<dbReference type="InterPro" id="IPR013752">
    <property type="entry name" value="KPA_reductase"/>
</dbReference>
<dbReference type="InterPro" id="IPR013328">
    <property type="entry name" value="6PGD_dom2"/>
</dbReference>
<dbReference type="Gene3D" id="1.10.1040.10">
    <property type="entry name" value="N-(1-d-carboxylethyl)-l-norvaline Dehydrogenase, domain 2"/>
    <property type="match status" value="1"/>
</dbReference>
<dbReference type="RefSeq" id="WP_139470348.1">
    <property type="nucleotide sequence ID" value="NZ_VDMQ01000016.1"/>
</dbReference>
<proteinExistence type="predicted"/>
<name>A0A5C4WV03_9MICO</name>
<gene>
    <name evidence="3" type="ORF">FHQ09_17825</name>
</gene>
<dbReference type="EMBL" id="VDMQ01000016">
    <property type="protein sequence ID" value="TNM51703.1"/>
    <property type="molecule type" value="Genomic_DNA"/>
</dbReference>
<protein>
    <submittedName>
        <fullName evidence="3">Ketopantoate reductase family protein</fullName>
    </submittedName>
</protein>
<dbReference type="PANTHER" id="PTHR21708">
    <property type="entry name" value="PROBABLE 2-DEHYDROPANTOATE 2-REDUCTASE"/>
    <property type="match status" value="1"/>
</dbReference>
<reference evidence="3 4" key="1">
    <citation type="submission" date="2019-06" db="EMBL/GenBank/DDBJ databases">
        <authorList>
            <person name="Mardanova A.M."/>
            <person name="Pudova D.S."/>
            <person name="Shagimardanova E.I."/>
            <person name="Gogoleva N.E."/>
            <person name="Lutfullin M.T."/>
            <person name="Hadieva G.F."/>
            <person name="Sharipova M.R."/>
        </authorList>
    </citation>
    <scope>NUCLEOTIDE SEQUENCE [LARGE SCALE GENOMIC DNA]</scope>
    <source>
        <strain evidence="3 4">MG-1</strain>
    </source>
</reference>
<dbReference type="Gene3D" id="3.40.50.720">
    <property type="entry name" value="NAD(P)-binding Rossmann-like Domain"/>
    <property type="match status" value="1"/>
</dbReference>
<accession>A0A5C4WV03</accession>